<protein>
    <submittedName>
        <fullName evidence="1">Uncharacterized protein</fullName>
    </submittedName>
</protein>
<dbReference type="EMBL" id="CM042015">
    <property type="protein sequence ID" value="KAI3709819.1"/>
    <property type="molecule type" value="Genomic_DNA"/>
</dbReference>
<reference evidence="2" key="1">
    <citation type="journal article" date="2022" name="Mol. Ecol. Resour.">
        <title>The genomes of chicory, endive, great burdock and yacon provide insights into Asteraceae palaeo-polyploidization history and plant inulin production.</title>
        <authorList>
            <person name="Fan W."/>
            <person name="Wang S."/>
            <person name="Wang H."/>
            <person name="Wang A."/>
            <person name="Jiang F."/>
            <person name="Liu H."/>
            <person name="Zhao H."/>
            <person name="Xu D."/>
            <person name="Zhang Y."/>
        </authorList>
    </citation>
    <scope>NUCLEOTIDE SEQUENCE [LARGE SCALE GENOMIC DNA]</scope>
    <source>
        <strain evidence="2">cv. Punajuju</strain>
    </source>
</reference>
<comment type="caution">
    <text evidence="1">The sequence shown here is derived from an EMBL/GenBank/DDBJ whole genome shotgun (WGS) entry which is preliminary data.</text>
</comment>
<gene>
    <name evidence="1" type="ORF">L2E82_39586</name>
</gene>
<accession>A0ACB9AIG2</accession>
<sequence length="170" mass="19314">MFMDASPITGNLQTQKRSAKTNDRGHPLDQSRMHKPQQDTEFWPLSGKPYFYVVLGKLIYGKRFQLAVPRELSEKLPTSTVPAKIVYRKKVWDLVYLGEQNKKRFGNEAWGKFVTDNNLVAGDACVFELMEGSSKSSIVKFKVQVLRSNLPSELLEKAEGFDMSNPIAIE</sequence>
<dbReference type="Proteomes" id="UP001055811">
    <property type="component" value="Linkage Group LG07"/>
</dbReference>
<evidence type="ECO:0000313" key="1">
    <source>
        <dbReference type="EMBL" id="KAI3709819.1"/>
    </source>
</evidence>
<reference evidence="1 2" key="2">
    <citation type="journal article" date="2022" name="Mol. Ecol. Resour.">
        <title>The genomes of chicory, endive, great burdock and yacon provide insights into Asteraceae paleo-polyploidization history and plant inulin production.</title>
        <authorList>
            <person name="Fan W."/>
            <person name="Wang S."/>
            <person name="Wang H."/>
            <person name="Wang A."/>
            <person name="Jiang F."/>
            <person name="Liu H."/>
            <person name="Zhao H."/>
            <person name="Xu D."/>
            <person name="Zhang Y."/>
        </authorList>
    </citation>
    <scope>NUCLEOTIDE SEQUENCE [LARGE SCALE GENOMIC DNA]</scope>
    <source>
        <strain evidence="2">cv. Punajuju</strain>
        <tissue evidence="1">Leaves</tissue>
    </source>
</reference>
<proteinExistence type="predicted"/>
<keyword evidence="2" id="KW-1185">Reference proteome</keyword>
<organism evidence="1 2">
    <name type="scientific">Cichorium intybus</name>
    <name type="common">Chicory</name>
    <dbReference type="NCBI Taxonomy" id="13427"/>
    <lineage>
        <taxon>Eukaryota</taxon>
        <taxon>Viridiplantae</taxon>
        <taxon>Streptophyta</taxon>
        <taxon>Embryophyta</taxon>
        <taxon>Tracheophyta</taxon>
        <taxon>Spermatophyta</taxon>
        <taxon>Magnoliopsida</taxon>
        <taxon>eudicotyledons</taxon>
        <taxon>Gunneridae</taxon>
        <taxon>Pentapetalae</taxon>
        <taxon>asterids</taxon>
        <taxon>campanulids</taxon>
        <taxon>Asterales</taxon>
        <taxon>Asteraceae</taxon>
        <taxon>Cichorioideae</taxon>
        <taxon>Cichorieae</taxon>
        <taxon>Cichoriinae</taxon>
        <taxon>Cichorium</taxon>
    </lineage>
</organism>
<name>A0ACB9AIG2_CICIN</name>
<evidence type="ECO:0000313" key="2">
    <source>
        <dbReference type="Proteomes" id="UP001055811"/>
    </source>
</evidence>